<evidence type="ECO:0000313" key="4">
    <source>
        <dbReference type="Proteomes" id="UP001484239"/>
    </source>
</evidence>
<reference evidence="3 4" key="1">
    <citation type="submission" date="2024-02" db="EMBL/GenBank/DDBJ databases">
        <title>A novel Gemmatimonadota bacterium.</title>
        <authorList>
            <person name="Du Z.-J."/>
            <person name="Ye Y.-Q."/>
        </authorList>
    </citation>
    <scope>NUCLEOTIDE SEQUENCE [LARGE SCALE GENOMIC DNA]</scope>
    <source>
        <strain evidence="3 4">DH-20</strain>
    </source>
</reference>
<dbReference type="Proteomes" id="UP001484239">
    <property type="component" value="Unassembled WGS sequence"/>
</dbReference>
<dbReference type="RefSeq" id="WP_405275546.1">
    <property type="nucleotide sequence ID" value="NZ_JBBHLI010000002.1"/>
</dbReference>
<dbReference type="EMBL" id="JBBHLI010000002">
    <property type="protein sequence ID" value="MEK9500119.1"/>
    <property type="molecule type" value="Genomic_DNA"/>
</dbReference>
<organism evidence="3 4">
    <name type="scientific">Gaopeijia maritima</name>
    <dbReference type="NCBI Taxonomy" id="3119007"/>
    <lineage>
        <taxon>Bacteria</taxon>
        <taxon>Pseudomonadati</taxon>
        <taxon>Gemmatimonadota</taxon>
        <taxon>Longimicrobiia</taxon>
        <taxon>Gaopeijiales</taxon>
        <taxon>Gaopeijiaceae</taxon>
        <taxon>Gaopeijia</taxon>
    </lineage>
</organism>
<feature type="coiled-coil region" evidence="1">
    <location>
        <begin position="47"/>
        <end position="74"/>
    </location>
</feature>
<keyword evidence="4" id="KW-1185">Reference proteome</keyword>
<accession>A0ABU9E7N9</accession>
<evidence type="ECO:0000313" key="3">
    <source>
        <dbReference type="EMBL" id="MEK9500119.1"/>
    </source>
</evidence>
<feature type="region of interest" description="Disordered" evidence="2">
    <location>
        <begin position="75"/>
        <end position="104"/>
    </location>
</feature>
<evidence type="ECO:0000256" key="1">
    <source>
        <dbReference type="SAM" id="Coils"/>
    </source>
</evidence>
<keyword evidence="1" id="KW-0175">Coiled coil</keyword>
<evidence type="ECO:0000256" key="2">
    <source>
        <dbReference type="SAM" id="MobiDB-lite"/>
    </source>
</evidence>
<gene>
    <name evidence="3" type="ORF">WI372_03940</name>
</gene>
<proteinExistence type="predicted"/>
<sequence length="104" mass="11224">MIFTIILVVLMIPILAIILDSQVGRALASRLERRSLGEADGLTAERMAFLEGEVERLSTELQRLDEESRFVTRLLTERAESDSGPTRALPDPGPSAAGTGGDAD</sequence>
<comment type="caution">
    <text evidence="3">The sequence shown here is derived from an EMBL/GenBank/DDBJ whole genome shotgun (WGS) entry which is preliminary data.</text>
</comment>
<protein>
    <submittedName>
        <fullName evidence="3">Uncharacterized protein</fullName>
    </submittedName>
</protein>
<name>A0ABU9E7N9_9BACT</name>